<sequence length="375" mass="37595">MQQFATLAALLPLVAAHGFIKSPTPRKPGDAFKAACGEQPYYQQSSDINGNVQGILQVVGSSLDSANCNLWLCKGFQFDDNSASVESYTLGQTIPFEITIAAPHTGVANVSVVKTSSNSVIGDPLIEFDNYASNAGIPANNTAFSVTLPSDLGGECTTAGDCVLQWFWDAPDIDQTYEACVDFTVGGGSGSSPSSSSAVASSAPTQTIATSSAAQTPVATTSALSQAPTSAAATPVPASSTTAAGSQPTTTPGDDDECEDDGADDDTGNQDDDECEDEGDDTNTGDDDECEDEGDDTGSSPVTSSAAAAASSAPAAASSAPAATAVASSSSKESVVAQPTSSTVFVTVTAQPTTVTVSAKPTTVTVTARATGQCS</sequence>
<gene>
    <name evidence="10" type="ORF">CSOL1703_00004447</name>
</gene>
<dbReference type="InterPro" id="IPR052282">
    <property type="entry name" value="Starch-active_LPMO"/>
</dbReference>
<keyword evidence="11" id="KW-1185">Reference proteome</keyword>
<dbReference type="EMBL" id="CABFOC020000045">
    <property type="protein sequence ID" value="CAH0052583.1"/>
    <property type="molecule type" value="Genomic_DNA"/>
</dbReference>
<feature type="chain" id="PRO_5040133049" description="Chitin-binding type-4 domain-containing protein" evidence="8">
    <location>
        <begin position="17"/>
        <end position="375"/>
    </location>
</feature>
<accession>A0A9P0EM68</accession>
<evidence type="ECO:0000313" key="10">
    <source>
        <dbReference type="EMBL" id="CAH0052583.1"/>
    </source>
</evidence>
<evidence type="ECO:0000313" key="11">
    <source>
        <dbReference type="Proteomes" id="UP000775872"/>
    </source>
</evidence>
<evidence type="ECO:0000256" key="6">
    <source>
        <dbReference type="ARBA" id="ARBA00034311"/>
    </source>
</evidence>
<dbReference type="Proteomes" id="UP000775872">
    <property type="component" value="Unassembled WGS sequence"/>
</dbReference>
<dbReference type="PANTHER" id="PTHR36575:SF2">
    <property type="entry name" value="CHITIN-BINDING TYPE-4 DOMAIN-CONTAINING PROTEIN-RELATED"/>
    <property type="match status" value="1"/>
</dbReference>
<name>A0A9P0EM68_9HYPO</name>
<evidence type="ECO:0000256" key="4">
    <source>
        <dbReference type="ARBA" id="ARBA00023157"/>
    </source>
</evidence>
<comment type="caution">
    <text evidence="10">The sequence shown here is derived from an EMBL/GenBank/DDBJ whole genome shotgun (WGS) entry which is preliminary data.</text>
</comment>
<reference evidence="11" key="1">
    <citation type="submission" date="2019-06" db="EMBL/GenBank/DDBJ databases">
        <authorList>
            <person name="Broberg M."/>
        </authorList>
    </citation>
    <scope>NUCLEOTIDE SEQUENCE [LARGE SCALE GENOMIC DNA]</scope>
</reference>
<protein>
    <recommendedName>
        <fullName evidence="9">Chitin-binding type-4 domain-containing protein</fullName>
    </recommendedName>
</protein>
<evidence type="ECO:0000256" key="1">
    <source>
        <dbReference type="ARBA" id="ARBA00001973"/>
    </source>
</evidence>
<evidence type="ECO:0000256" key="2">
    <source>
        <dbReference type="ARBA" id="ARBA00022723"/>
    </source>
</evidence>
<dbReference type="AlphaFoldDB" id="A0A9P0EM68"/>
<keyword evidence="2" id="KW-0479">Metal-binding</keyword>
<comment type="cofactor">
    <cofactor evidence="1">
        <name>Cu(2+)</name>
        <dbReference type="ChEBI" id="CHEBI:29036"/>
    </cofactor>
</comment>
<dbReference type="GO" id="GO:0046872">
    <property type="term" value="F:metal ion binding"/>
    <property type="evidence" value="ECO:0007669"/>
    <property type="project" value="UniProtKB-KW"/>
</dbReference>
<feature type="signal peptide" evidence="8">
    <location>
        <begin position="1"/>
        <end position="16"/>
    </location>
</feature>
<evidence type="ECO:0000256" key="5">
    <source>
        <dbReference type="ARBA" id="ARBA00023180"/>
    </source>
</evidence>
<dbReference type="OrthoDB" id="120613at2759"/>
<feature type="region of interest" description="Disordered" evidence="7">
    <location>
        <begin position="220"/>
        <end position="341"/>
    </location>
</feature>
<proteinExistence type="inferred from homology"/>
<evidence type="ECO:0000256" key="7">
    <source>
        <dbReference type="SAM" id="MobiDB-lite"/>
    </source>
</evidence>
<comment type="similarity">
    <text evidence="6">Belongs to the polysaccharide monooxygenase AA13 family.</text>
</comment>
<keyword evidence="5" id="KW-0325">Glycoprotein</keyword>
<feature type="domain" description="Chitin-binding type-4" evidence="9">
    <location>
        <begin position="17"/>
        <end position="183"/>
    </location>
</feature>
<reference evidence="10 11" key="2">
    <citation type="submission" date="2021-10" db="EMBL/GenBank/DDBJ databases">
        <authorList>
            <person name="Piombo E."/>
        </authorList>
    </citation>
    <scope>NUCLEOTIDE SEQUENCE [LARGE SCALE GENOMIC DNA]</scope>
</reference>
<dbReference type="Pfam" id="PF03067">
    <property type="entry name" value="LPMO_10"/>
    <property type="match status" value="1"/>
</dbReference>
<dbReference type="InterPro" id="IPR004302">
    <property type="entry name" value="Cellulose/chitin-bd_N"/>
</dbReference>
<feature type="compositionally biased region" description="Low complexity" evidence="7">
    <location>
        <begin position="220"/>
        <end position="252"/>
    </location>
</feature>
<feature type="compositionally biased region" description="Acidic residues" evidence="7">
    <location>
        <begin position="253"/>
        <end position="296"/>
    </location>
</feature>
<organism evidence="10 11">
    <name type="scientific">Clonostachys solani</name>
    <dbReference type="NCBI Taxonomy" id="160281"/>
    <lineage>
        <taxon>Eukaryota</taxon>
        <taxon>Fungi</taxon>
        <taxon>Dikarya</taxon>
        <taxon>Ascomycota</taxon>
        <taxon>Pezizomycotina</taxon>
        <taxon>Sordariomycetes</taxon>
        <taxon>Hypocreomycetidae</taxon>
        <taxon>Hypocreales</taxon>
        <taxon>Bionectriaceae</taxon>
        <taxon>Clonostachys</taxon>
    </lineage>
</organism>
<dbReference type="Gene3D" id="2.70.50.70">
    <property type="match status" value="1"/>
</dbReference>
<keyword evidence="4" id="KW-1015">Disulfide bond</keyword>
<feature type="compositionally biased region" description="Low complexity" evidence="7">
    <location>
        <begin position="297"/>
        <end position="331"/>
    </location>
</feature>
<evidence type="ECO:0000259" key="9">
    <source>
        <dbReference type="Pfam" id="PF03067"/>
    </source>
</evidence>
<evidence type="ECO:0000256" key="3">
    <source>
        <dbReference type="ARBA" id="ARBA00023008"/>
    </source>
</evidence>
<dbReference type="PANTHER" id="PTHR36575">
    <property type="entry name" value="BINDING PROTEIN, PUTATIVE (AFU_ORTHOLOGUE AFUA_1G14430)-RELATED"/>
    <property type="match status" value="1"/>
</dbReference>
<keyword evidence="3" id="KW-0186">Copper</keyword>
<keyword evidence="8" id="KW-0732">Signal</keyword>
<evidence type="ECO:0000256" key="8">
    <source>
        <dbReference type="SAM" id="SignalP"/>
    </source>
</evidence>